<dbReference type="Proteomes" id="UP001432322">
    <property type="component" value="Unassembled WGS sequence"/>
</dbReference>
<dbReference type="GO" id="GO:0004672">
    <property type="term" value="F:protein kinase activity"/>
    <property type="evidence" value="ECO:0007669"/>
    <property type="project" value="InterPro"/>
</dbReference>
<gene>
    <name evidence="3" type="ORF">PFISCL1PPCAC_14502</name>
</gene>
<evidence type="ECO:0000313" key="4">
    <source>
        <dbReference type="Proteomes" id="UP001432322"/>
    </source>
</evidence>
<dbReference type="SUPFAM" id="SSF56112">
    <property type="entry name" value="Protein kinase-like (PK-like)"/>
    <property type="match status" value="1"/>
</dbReference>
<evidence type="ECO:0000259" key="2">
    <source>
        <dbReference type="PROSITE" id="PS50011"/>
    </source>
</evidence>
<dbReference type="AlphaFoldDB" id="A0AAV5VYR0"/>
<dbReference type="InterPro" id="IPR000719">
    <property type="entry name" value="Prot_kinase_dom"/>
</dbReference>
<keyword evidence="4" id="KW-1185">Reference proteome</keyword>
<proteinExistence type="predicted"/>
<organism evidence="3 4">
    <name type="scientific">Pristionchus fissidentatus</name>
    <dbReference type="NCBI Taxonomy" id="1538716"/>
    <lineage>
        <taxon>Eukaryota</taxon>
        <taxon>Metazoa</taxon>
        <taxon>Ecdysozoa</taxon>
        <taxon>Nematoda</taxon>
        <taxon>Chromadorea</taxon>
        <taxon>Rhabditida</taxon>
        <taxon>Rhabditina</taxon>
        <taxon>Diplogasteromorpha</taxon>
        <taxon>Diplogasteroidea</taxon>
        <taxon>Neodiplogasteridae</taxon>
        <taxon>Pristionchus</taxon>
    </lineage>
</organism>
<dbReference type="Gene3D" id="1.10.510.10">
    <property type="entry name" value="Transferase(Phosphotransferase) domain 1"/>
    <property type="match status" value="1"/>
</dbReference>
<name>A0AAV5VYR0_9BILA</name>
<feature type="compositionally biased region" description="Basic and acidic residues" evidence="1">
    <location>
        <begin position="16"/>
        <end position="29"/>
    </location>
</feature>
<feature type="non-terminal residue" evidence="3">
    <location>
        <position position="1"/>
    </location>
</feature>
<accession>A0AAV5VYR0</accession>
<protein>
    <recommendedName>
        <fullName evidence="2">Protein kinase domain-containing protein</fullName>
    </recommendedName>
</protein>
<sequence>EWFSLTLSPSTMAEEFGKELDKLDDESSRTSKRIARAPPSPDDIVEEQLKEGDFLITMQSTFLLHVEYRREVASSMFDVMRRSDGWVMRIEFEKDDDENRGPKRIDLEGAVQRILYQQRDPSLVNHLHLCVDMGSHAPWNYAMFPQYLLTIPEFLQEADQIDKDRGTFLKVAIHSFIGLRHLHSTEIVHGAIRPENILIGMERSCRKILIGNFSSASSNQRELPKPNDVKDSIYSSRARQRNFEPTKKDDLESWTYCVAEMFNKKLLPWHPDQKFIGATAHKESLALKRAFCHGKMWTAQREMIFEEFKVILQLLSKIRATGELPYELIFSLLSTAAKHTELSVFAASPWSKSNRGALVTPSKFETAPEPVEYEDFVSNLP</sequence>
<evidence type="ECO:0000256" key="1">
    <source>
        <dbReference type="SAM" id="MobiDB-lite"/>
    </source>
</evidence>
<evidence type="ECO:0000313" key="3">
    <source>
        <dbReference type="EMBL" id="GMT23205.1"/>
    </source>
</evidence>
<dbReference type="InterPro" id="IPR050235">
    <property type="entry name" value="CK1_Ser-Thr_kinase"/>
</dbReference>
<feature type="region of interest" description="Disordered" evidence="1">
    <location>
        <begin position="16"/>
        <end position="41"/>
    </location>
</feature>
<dbReference type="GO" id="GO:0005524">
    <property type="term" value="F:ATP binding"/>
    <property type="evidence" value="ECO:0007669"/>
    <property type="project" value="InterPro"/>
</dbReference>
<comment type="caution">
    <text evidence="3">The sequence shown here is derived from an EMBL/GenBank/DDBJ whole genome shotgun (WGS) entry which is preliminary data.</text>
</comment>
<dbReference type="InterPro" id="IPR011009">
    <property type="entry name" value="Kinase-like_dom_sf"/>
</dbReference>
<dbReference type="PANTHER" id="PTHR11909">
    <property type="entry name" value="CASEIN KINASE-RELATED"/>
    <property type="match status" value="1"/>
</dbReference>
<dbReference type="EMBL" id="BTSY01000004">
    <property type="protein sequence ID" value="GMT23205.1"/>
    <property type="molecule type" value="Genomic_DNA"/>
</dbReference>
<feature type="domain" description="Protein kinase" evidence="2">
    <location>
        <begin position="43"/>
        <end position="381"/>
    </location>
</feature>
<dbReference type="PROSITE" id="PS50011">
    <property type="entry name" value="PROTEIN_KINASE_DOM"/>
    <property type="match status" value="1"/>
</dbReference>
<reference evidence="3" key="1">
    <citation type="submission" date="2023-10" db="EMBL/GenBank/DDBJ databases">
        <title>Genome assembly of Pristionchus species.</title>
        <authorList>
            <person name="Yoshida K."/>
            <person name="Sommer R.J."/>
        </authorList>
    </citation>
    <scope>NUCLEOTIDE SEQUENCE</scope>
    <source>
        <strain evidence="3">RS5133</strain>
    </source>
</reference>